<dbReference type="Proteomes" id="UP000278962">
    <property type="component" value="Unassembled WGS sequence"/>
</dbReference>
<reference evidence="3 4" key="1">
    <citation type="submission" date="2018-10" db="EMBL/GenBank/DDBJ databases">
        <title>Genomic Encyclopedia of Archaeal and Bacterial Type Strains, Phase II (KMG-II): from individual species to whole genera.</title>
        <authorList>
            <person name="Goeker M."/>
        </authorList>
    </citation>
    <scope>NUCLEOTIDE SEQUENCE [LARGE SCALE GENOMIC DNA]</scope>
    <source>
        <strain evidence="3 4">DSM 14954</strain>
    </source>
</reference>
<dbReference type="RefSeq" id="WP_147447790.1">
    <property type="nucleotide sequence ID" value="NZ_RBIL01000001.1"/>
</dbReference>
<feature type="region of interest" description="Disordered" evidence="1">
    <location>
        <begin position="151"/>
        <end position="178"/>
    </location>
</feature>
<keyword evidence="2" id="KW-0472">Membrane</keyword>
<evidence type="ECO:0000256" key="1">
    <source>
        <dbReference type="SAM" id="MobiDB-lite"/>
    </source>
</evidence>
<dbReference type="AlphaFoldDB" id="A0A660LFL4"/>
<keyword evidence="2" id="KW-0812">Transmembrane</keyword>
<evidence type="ECO:0000313" key="3">
    <source>
        <dbReference type="EMBL" id="RKQ92975.1"/>
    </source>
</evidence>
<feature type="compositionally biased region" description="Polar residues" evidence="1">
    <location>
        <begin position="244"/>
        <end position="253"/>
    </location>
</feature>
<sequence>MSEPAEPLDALRADVEKATRERLRSGMAWIRKWTGLQLIKLLGGGAIGVGALWVAFPYVAAGSVTVIFVLLSGYTLYLRKQLVDERTTRRWAWVGNKRLEQRARSLELALAEATLALVGQPQDRESRHRINAPGRSEFVAALRYAEGRARAAALDSRPQPANARTRRPAVPQAPDVSGVRRRRELLEAEISKLEAEIQNLAVPGEADLARAAEEAERSFKQQRDAAHEADRVARGRYHAGKTPSPATSGQGVSLTFKGNGDAVVGRLVSPQTPEQIARGEQESSGRDERAKTPEPD</sequence>
<proteinExistence type="predicted"/>
<feature type="region of interest" description="Disordered" evidence="1">
    <location>
        <begin position="212"/>
        <end position="296"/>
    </location>
</feature>
<feature type="compositionally biased region" description="Basic and acidic residues" evidence="1">
    <location>
        <begin position="212"/>
        <end position="233"/>
    </location>
</feature>
<keyword evidence="2" id="KW-1133">Transmembrane helix</keyword>
<feature type="compositionally biased region" description="Basic and acidic residues" evidence="1">
    <location>
        <begin position="277"/>
        <end position="296"/>
    </location>
</feature>
<gene>
    <name evidence="3" type="ORF">C8N24_2832</name>
</gene>
<feature type="transmembrane region" description="Helical" evidence="2">
    <location>
        <begin position="59"/>
        <end position="78"/>
    </location>
</feature>
<name>A0A660LFL4_9ACTN</name>
<dbReference type="EMBL" id="RBIL01000001">
    <property type="protein sequence ID" value="RKQ92975.1"/>
    <property type="molecule type" value="Genomic_DNA"/>
</dbReference>
<keyword evidence="4" id="KW-1185">Reference proteome</keyword>
<protein>
    <submittedName>
        <fullName evidence="3">Uncharacterized protein</fullName>
    </submittedName>
</protein>
<feature type="transmembrane region" description="Helical" evidence="2">
    <location>
        <begin position="33"/>
        <end position="53"/>
    </location>
</feature>
<evidence type="ECO:0000256" key="2">
    <source>
        <dbReference type="SAM" id="Phobius"/>
    </source>
</evidence>
<comment type="caution">
    <text evidence="3">The sequence shown here is derived from an EMBL/GenBank/DDBJ whole genome shotgun (WGS) entry which is preliminary data.</text>
</comment>
<accession>A0A660LFL4</accession>
<evidence type="ECO:0000313" key="4">
    <source>
        <dbReference type="Proteomes" id="UP000278962"/>
    </source>
</evidence>
<organism evidence="3 4">
    <name type="scientific">Solirubrobacter pauli</name>
    <dbReference type="NCBI Taxonomy" id="166793"/>
    <lineage>
        <taxon>Bacteria</taxon>
        <taxon>Bacillati</taxon>
        <taxon>Actinomycetota</taxon>
        <taxon>Thermoleophilia</taxon>
        <taxon>Solirubrobacterales</taxon>
        <taxon>Solirubrobacteraceae</taxon>
        <taxon>Solirubrobacter</taxon>
    </lineage>
</organism>